<protein>
    <submittedName>
        <fullName evidence="1">Uncharacterized protein</fullName>
    </submittedName>
</protein>
<keyword evidence="2" id="KW-1185">Reference proteome</keyword>
<proteinExistence type="predicted"/>
<evidence type="ECO:0000313" key="2">
    <source>
        <dbReference type="Proteomes" id="UP001231370"/>
    </source>
</evidence>
<reference evidence="1 2" key="1">
    <citation type="submission" date="2023-01" db="EMBL/GenBank/DDBJ databases">
        <title>Novel diversity within Roseofilum (Cyanobacteria; Desertifilaceae) from marine benthic mats with descriptions of four novel species.</title>
        <authorList>
            <person name="Wang Y."/>
            <person name="Berthold D.E."/>
            <person name="Hu J."/>
            <person name="Lefler F.W."/>
            <person name="Laughinghouse H.D. IV."/>
        </authorList>
    </citation>
    <scope>NUCLEOTIDE SEQUENCE [LARGE SCALE GENOMIC DNA]</scope>
    <source>
        <strain evidence="1 2">BLCC-M91</strain>
    </source>
</reference>
<accession>A0ABT7BRS5</accession>
<organism evidence="1 2">
    <name type="scientific">Roseofilum halophilum BLCC-M91</name>
    <dbReference type="NCBI Taxonomy" id="3022259"/>
    <lineage>
        <taxon>Bacteria</taxon>
        <taxon>Bacillati</taxon>
        <taxon>Cyanobacteriota</taxon>
        <taxon>Cyanophyceae</taxon>
        <taxon>Desertifilales</taxon>
        <taxon>Desertifilaceae</taxon>
        <taxon>Roseofilum</taxon>
        <taxon>Roseofilum halophilum</taxon>
    </lineage>
</organism>
<dbReference type="RefSeq" id="WP_283764282.1">
    <property type="nucleotide sequence ID" value="NZ_JAQPOK010000148.1"/>
</dbReference>
<gene>
    <name evidence="1" type="ORF">PJF56_19160</name>
</gene>
<name>A0ABT7BRS5_9CYAN</name>
<dbReference type="EMBL" id="JAQPOK010000148">
    <property type="protein sequence ID" value="MDJ1180983.1"/>
    <property type="molecule type" value="Genomic_DNA"/>
</dbReference>
<dbReference type="Proteomes" id="UP001231370">
    <property type="component" value="Unassembled WGS sequence"/>
</dbReference>
<evidence type="ECO:0000313" key="1">
    <source>
        <dbReference type="EMBL" id="MDJ1180983.1"/>
    </source>
</evidence>
<comment type="caution">
    <text evidence="1">The sequence shown here is derived from an EMBL/GenBank/DDBJ whole genome shotgun (WGS) entry which is preliminary data.</text>
</comment>
<sequence length="74" mass="8292">MTQTNDTQVPDSDNVQSFTLKLSHDLNLNLEFLDRPQSPTEEFSTVQEGSLMPLFVDDIGSSRRINIACDTSCK</sequence>